<dbReference type="Gene3D" id="2.160.20.10">
    <property type="entry name" value="Single-stranded right-handed beta-helix, Pectin lyase-like"/>
    <property type="match status" value="1"/>
</dbReference>
<dbReference type="InterPro" id="IPR011050">
    <property type="entry name" value="Pectin_lyase_fold/virulence"/>
</dbReference>
<accession>A0A5N5ISD1</accession>
<dbReference type="InterPro" id="IPR012334">
    <property type="entry name" value="Pectin_lyas_fold"/>
</dbReference>
<evidence type="ECO:0000259" key="1">
    <source>
        <dbReference type="Pfam" id="PF13229"/>
    </source>
</evidence>
<organism evidence="3 4">
    <name type="scientific">Flagellimonas hadalis</name>
    <dbReference type="NCBI Taxonomy" id="2597517"/>
    <lineage>
        <taxon>Bacteria</taxon>
        <taxon>Pseudomonadati</taxon>
        <taxon>Bacteroidota</taxon>
        <taxon>Flavobacteriia</taxon>
        <taxon>Flavobacteriales</taxon>
        <taxon>Flavobacteriaceae</taxon>
        <taxon>Flagellimonas</taxon>
    </lineage>
</organism>
<reference evidence="3" key="1">
    <citation type="submission" date="2019-10" db="EMBL/GenBank/DDBJ databases">
        <title>Muricauda hadale sp. nov., a piezophilic bacterium isolated from hadopelagic water of the Mariana Trench.</title>
        <authorList>
            <person name="Wei Y."/>
        </authorList>
    </citation>
    <scope>NUCLEOTIDE SEQUENCE [LARGE SCALE GENOMIC DNA]</scope>
    <source>
        <strain evidence="3">MT-229</strain>
    </source>
</reference>
<feature type="domain" description="Right handed beta helix" evidence="1">
    <location>
        <begin position="171"/>
        <end position="345"/>
    </location>
</feature>
<protein>
    <submittedName>
        <fullName evidence="3">Uncharacterized protein</fullName>
    </submittedName>
</protein>
<dbReference type="InterPro" id="IPR013320">
    <property type="entry name" value="ConA-like_dom_sf"/>
</dbReference>
<dbReference type="SMART" id="SM00710">
    <property type="entry name" value="PbH1"/>
    <property type="match status" value="12"/>
</dbReference>
<sequence>MIMWDFKMSIKIKPFGVFLKIIMLWVPMVVCNAAVFTVTNTNDSGVGSLRQAILDANSSGAGPHTINFDVLLNGQTIFLSSSLPQVTVSDVTIDGDIDGDGTGDITIDAGSGDNNRNIFRANGNGNNATFKGFILQDTGYEPFRFDGSPSGITIQDIVSLHNDGNYFNQAILFAGNAVGLTVLNFTHNNPQSGQHGIQITGTADNILIDGFNYQNGSGGTAIAIRFVGAATNVTIRNSLLDLDLFGSNNDGDYGIYFQNSASDITLENVTINEADVDGVRVLDADNFTIDGSSFINCYDGIEFYNNYARTNNVIQNSVFDNNERAGLVINVSNAITQYDISGNTFSNHSTNDGNGVWLFSTGGVKAIEITTNTFFNNNVGIYNEQADDILYSQNSFYNNGTGIDNVGNNGNNGYERADGEVPVFVSSEDVGGGNYEVTFTLPAFCTDCDVEFYTNESSDIVGNARNYIQTVNSLVSGSHMVTLNSGGNTTGYWTALLTNNDNGSTSELSDAFGIVPIGPGGVNTGLSAWYVSNSLSTVSLWKDESLKGIDVTATGIPTLLESSINFNRAFDFPGSRSAFFSNSSKSPLTSGSDATVFYVGSTHRVNGNYDVAVGFNGSDAEDPSIGLLNNGFFYYDNNSNTSIANGPTVGVDSPYIQGLSWLNNSSGEFLINGATFQPITPYNITTADGGFRIGSDGPSGVDESYFGSIAEVIVYNEKLAPADVQKIETYLAIKFGITLSSDNDNNGSSFEASNGDGINEGDYVAEDGVTVVWDASANQTYHNDIAGIGRDDFQALGQKQSKSVNGDAIVTIGLGEIATSNIANPNNFTTDKSFLLWGNDDGNTALQTTEIPIGASAVYRMGREWKVQETGAVSNLALTFEINPTAWDPELYIDSDGDGDFTNATVVGGTVVDGKAVFSGVDLNDGDLFTIGYSVASPGGVVSNLTAWYKFNAGVSSGGEGTAVSAIADMSGNGLDLFESSAGSQPTYVENSLNFNPGGDFDGGNDRLNGQYLNFVDETDPVTLISVSVPTSFGGERRTISIGGGYDRPGLGYQGAGGNMQIRVTDGSPATIEHSVPLTLNTPYILWSSITNGSSPGEALLSYNGMNNEESTNLADGIYPLANASSEGYIALGNEPNTYSDDHVGLINEGIVYNRVLEQYEKERVYSYLAIKYGITLNQDYYAGDWDGSTGTRLWDMTFNALYNNDIAGIGRDDSWALNQKQSQSVNGDALVTIGLGGIEADNVSNSNVFNTEESFLLWGNDDGTTTVVNAGIPPVFAEKLTRNWLIAETGSVEDVMVRIPSTLASGFTDASDLALVVADDANFSSNVQSVPMTLNGSYLEVLFNFEGTKYFSFGVISSGDFMRHGKYFQGGVEKPMKF</sequence>
<evidence type="ECO:0000313" key="4">
    <source>
        <dbReference type="Proteomes" id="UP000319204"/>
    </source>
</evidence>
<dbReference type="InterPro" id="IPR006626">
    <property type="entry name" value="PbH1"/>
</dbReference>
<evidence type="ECO:0000313" key="3">
    <source>
        <dbReference type="EMBL" id="KAB5491452.1"/>
    </source>
</evidence>
<dbReference type="OrthoDB" id="2582440at2"/>
<dbReference type="EMBL" id="VNIK02000001">
    <property type="protein sequence ID" value="KAB5491452.1"/>
    <property type="molecule type" value="Genomic_DNA"/>
</dbReference>
<dbReference type="GO" id="GO:0005975">
    <property type="term" value="P:carbohydrate metabolic process"/>
    <property type="evidence" value="ECO:0007669"/>
    <property type="project" value="UniProtKB-ARBA"/>
</dbReference>
<dbReference type="Pfam" id="PF13229">
    <property type="entry name" value="Beta_helix"/>
    <property type="match status" value="1"/>
</dbReference>
<proteinExistence type="predicted"/>
<keyword evidence="4" id="KW-1185">Reference proteome</keyword>
<dbReference type="Proteomes" id="UP000319204">
    <property type="component" value="Unassembled WGS sequence"/>
</dbReference>
<gene>
    <name evidence="3" type="ORF">FOT42_000440</name>
</gene>
<dbReference type="GO" id="GO:0004553">
    <property type="term" value="F:hydrolase activity, hydrolyzing O-glycosyl compounds"/>
    <property type="evidence" value="ECO:0007669"/>
    <property type="project" value="UniProtKB-ARBA"/>
</dbReference>
<dbReference type="InterPro" id="IPR039448">
    <property type="entry name" value="Beta_helix"/>
</dbReference>
<feature type="domain" description="DUF8202" evidence="2">
    <location>
        <begin position="1161"/>
        <end position="1338"/>
    </location>
</feature>
<comment type="caution">
    <text evidence="3">The sequence shown here is derived from an EMBL/GenBank/DDBJ whole genome shotgun (WGS) entry which is preliminary data.</text>
</comment>
<dbReference type="SUPFAM" id="SSF49899">
    <property type="entry name" value="Concanavalin A-like lectins/glucanases"/>
    <property type="match status" value="1"/>
</dbReference>
<evidence type="ECO:0000259" key="2">
    <source>
        <dbReference type="Pfam" id="PF26628"/>
    </source>
</evidence>
<dbReference type="InterPro" id="IPR058515">
    <property type="entry name" value="DUF8202"/>
</dbReference>
<name>A0A5N5ISD1_9FLAO</name>
<dbReference type="Pfam" id="PF26628">
    <property type="entry name" value="DUF8202"/>
    <property type="match status" value="2"/>
</dbReference>
<dbReference type="SUPFAM" id="SSF51126">
    <property type="entry name" value="Pectin lyase-like"/>
    <property type="match status" value="2"/>
</dbReference>
<feature type="domain" description="DUF8202" evidence="2">
    <location>
        <begin position="724"/>
        <end position="926"/>
    </location>
</feature>